<feature type="binding site" evidence="6">
    <location>
        <position position="49"/>
    </location>
    <ligand>
        <name>GTP</name>
        <dbReference type="ChEBI" id="CHEBI:37565"/>
    </ligand>
</feature>
<comment type="similarity">
    <text evidence="6">Belongs to the GTP-dependent DPCK family.</text>
</comment>
<protein>
    <recommendedName>
        <fullName evidence="6">GTP-dependent dephospho-CoA kinase</fullName>
        <ecNumber evidence="6">2.7.1.237</ecNumber>
    </recommendedName>
    <alternativeName>
        <fullName evidence="6">Dephospho-coenzyme A kinase</fullName>
        <shortName evidence="6">DPCK</shortName>
    </alternativeName>
</protein>
<reference evidence="7 8" key="1">
    <citation type="submission" date="2014-09" db="EMBL/GenBank/DDBJ databases">
        <title>Draft genome sequence of an obligately methylotrophic methanogen, Methanococcoides methylutens, isolated from marine sediment.</title>
        <authorList>
            <person name="Guan Y."/>
            <person name="Ngugi D.K."/>
            <person name="Blom J."/>
            <person name="Ali S."/>
            <person name="Ferry J.G."/>
            <person name="Stingl U."/>
        </authorList>
    </citation>
    <scope>NUCLEOTIDE SEQUENCE [LARGE SCALE GENOMIC DNA]</scope>
    <source>
        <strain evidence="7 8">DSM 2657</strain>
    </source>
</reference>
<dbReference type="OrthoDB" id="15447at2157"/>
<comment type="caution">
    <text evidence="7">The sequence shown here is derived from an EMBL/GenBank/DDBJ whole genome shotgun (WGS) entry which is preliminary data.</text>
</comment>
<dbReference type="PANTHER" id="PTHR40732">
    <property type="entry name" value="UPF0218 PROTEIN TK1697"/>
    <property type="match status" value="1"/>
</dbReference>
<dbReference type="UniPathway" id="UPA00241"/>
<accession>A0A099T574</accession>
<comment type="pathway">
    <text evidence="6">Cofactor biosynthesis; coenzyme A biosynthesis.</text>
</comment>
<dbReference type="EMBL" id="JRHO01000009">
    <property type="protein sequence ID" value="KGK99351.1"/>
    <property type="molecule type" value="Genomic_DNA"/>
</dbReference>
<dbReference type="PIRSF" id="PIRSF006533">
    <property type="entry name" value="UCP006533"/>
    <property type="match status" value="1"/>
</dbReference>
<evidence type="ECO:0000256" key="5">
    <source>
        <dbReference type="ARBA" id="ARBA00023134"/>
    </source>
</evidence>
<keyword evidence="5 6" id="KW-0342">GTP-binding</keyword>
<keyword evidence="4 6" id="KW-0173">Coenzyme A biosynthesis</keyword>
<dbReference type="RefSeq" id="WP_048193752.1">
    <property type="nucleotide sequence ID" value="NZ_CAAGSM010000006.1"/>
</dbReference>
<feature type="binding site" evidence="6">
    <location>
        <position position="150"/>
    </location>
    <ligand>
        <name>GTP</name>
        <dbReference type="ChEBI" id="CHEBI:37565"/>
    </ligand>
</feature>
<keyword evidence="8" id="KW-1185">Reference proteome</keyword>
<evidence type="ECO:0000256" key="2">
    <source>
        <dbReference type="ARBA" id="ARBA00022741"/>
    </source>
</evidence>
<dbReference type="Proteomes" id="UP000029859">
    <property type="component" value="Unassembled WGS sequence"/>
</dbReference>
<dbReference type="Pfam" id="PF04019">
    <property type="entry name" value="DUF359"/>
    <property type="match status" value="1"/>
</dbReference>
<evidence type="ECO:0000256" key="3">
    <source>
        <dbReference type="ARBA" id="ARBA00022777"/>
    </source>
</evidence>
<evidence type="ECO:0000313" key="7">
    <source>
        <dbReference type="EMBL" id="KGK99351.1"/>
    </source>
</evidence>
<dbReference type="EC" id="2.7.1.237" evidence="6"/>
<proteinExistence type="inferred from homology"/>
<comment type="catalytic activity">
    <reaction evidence="6">
        <text>3'-dephospho-CoA + GTP = GDP + CoA + H(+)</text>
        <dbReference type="Rhea" id="RHEA:61156"/>
        <dbReference type="ChEBI" id="CHEBI:15378"/>
        <dbReference type="ChEBI" id="CHEBI:37565"/>
        <dbReference type="ChEBI" id="CHEBI:57287"/>
        <dbReference type="ChEBI" id="CHEBI:57328"/>
        <dbReference type="ChEBI" id="CHEBI:58189"/>
        <dbReference type="EC" id="2.7.1.237"/>
    </reaction>
</comment>
<dbReference type="InterPro" id="IPR007164">
    <property type="entry name" value="GTP-dep_dephospho-CoA_kin"/>
</dbReference>
<evidence type="ECO:0000313" key="8">
    <source>
        <dbReference type="Proteomes" id="UP000029859"/>
    </source>
</evidence>
<organism evidence="7 8">
    <name type="scientific">Methanococcoides methylutens</name>
    <dbReference type="NCBI Taxonomy" id="2226"/>
    <lineage>
        <taxon>Archaea</taxon>
        <taxon>Methanobacteriati</taxon>
        <taxon>Methanobacteriota</taxon>
        <taxon>Stenosarchaea group</taxon>
        <taxon>Methanomicrobia</taxon>
        <taxon>Methanosarcinales</taxon>
        <taxon>Methanosarcinaceae</taxon>
        <taxon>Methanococcoides</taxon>
    </lineage>
</organism>
<feature type="binding site" evidence="6">
    <location>
        <position position="127"/>
    </location>
    <ligand>
        <name>GTP</name>
        <dbReference type="ChEBI" id="CHEBI:37565"/>
    </ligand>
</feature>
<name>A0A099T574_METMT</name>
<dbReference type="GO" id="GO:0005525">
    <property type="term" value="F:GTP binding"/>
    <property type="evidence" value="ECO:0007669"/>
    <property type="project" value="UniProtKB-UniRule"/>
</dbReference>
<dbReference type="GO" id="GO:0016301">
    <property type="term" value="F:kinase activity"/>
    <property type="evidence" value="ECO:0007669"/>
    <property type="project" value="UniProtKB-UniRule"/>
</dbReference>
<dbReference type="AlphaFoldDB" id="A0A099T574"/>
<dbReference type="HAMAP" id="MF_00590">
    <property type="entry name" value="Dephospho_CoA_kinase_GTP_dep"/>
    <property type="match status" value="1"/>
</dbReference>
<feature type="binding site" evidence="6">
    <location>
        <position position="50"/>
    </location>
    <ligand>
        <name>GTP</name>
        <dbReference type="ChEBI" id="CHEBI:37565"/>
    </ligand>
</feature>
<dbReference type="PANTHER" id="PTHR40732:SF1">
    <property type="entry name" value="GTP-DEPENDENT DEPHOSPHO-COA KINASE"/>
    <property type="match status" value="1"/>
</dbReference>
<keyword evidence="2 6" id="KW-0547">Nucleotide-binding</keyword>
<sequence length="193" mass="21144">MGLQILLPESLRHLFREPFGILYEGVGGDAVRSSVKDLGNPTKLISVGDVTTFHLLESNIIPDVLIVDDRTKRAPASSQVVDGTKHQGFAEIAVDNPAGVITEELISVIGDALVSDQNVRIFVKGEEDLAALPAMMMAPVGSVIMYGQPDKGVILVRVTEPKKAEIKDLFDIILEKQDHKEQFNNVRRKLNGY</sequence>
<evidence type="ECO:0000256" key="6">
    <source>
        <dbReference type="HAMAP-Rule" id="MF_00590"/>
    </source>
</evidence>
<evidence type="ECO:0000256" key="4">
    <source>
        <dbReference type="ARBA" id="ARBA00022993"/>
    </source>
</evidence>
<dbReference type="GO" id="GO:0015937">
    <property type="term" value="P:coenzyme A biosynthetic process"/>
    <property type="evidence" value="ECO:0007669"/>
    <property type="project" value="UniProtKB-UniRule"/>
</dbReference>
<keyword evidence="3 6" id="KW-0418">Kinase</keyword>
<comment type="caution">
    <text evidence="6">Lacks conserved residue(s) required for the propagation of feature annotation.</text>
</comment>
<gene>
    <name evidence="7" type="ORF">LI82_04915</name>
</gene>
<comment type="function">
    <text evidence="6">Catalyzes the GTP-dependent phosphorylation of the 3'-hydroxyl group of dephosphocoenzyme A to form coenzyme A (CoA).</text>
</comment>
<evidence type="ECO:0000256" key="1">
    <source>
        <dbReference type="ARBA" id="ARBA00022679"/>
    </source>
</evidence>
<keyword evidence="1 6" id="KW-0808">Transferase</keyword>
<feature type="binding site" evidence="6">
    <location>
        <position position="68"/>
    </location>
    <ligand>
        <name>GTP</name>
        <dbReference type="ChEBI" id="CHEBI:37565"/>
    </ligand>
</feature>